<dbReference type="STRING" id="1036612.A0A1L9TAG8"/>
<reference evidence="2" key="1">
    <citation type="journal article" date="2017" name="Genome Biol.">
        <title>Comparative genomics reveals high biological diversity and specific adaptations in the industrially and medically important fungal genus Aspergillus.</title>
        <authorList>
            <person name="de Vries R.P."/>
            <person name="Riley R."/>
            <person name="Wiebenga A."/>
            <person name="Aguilar-Osorio G."/>
            <person name="Amillis S."/>
            <person name="Uchima C.A."/>
            <person name="Anderluh G."/>
            <person name="Asadollahi M."/>
            <person name="Askin M."/>
            <person name="Barry K."/>
            <person name="Battaglia E."/>
            <person name="Bayram O."/>
            <person name="Benocci T."/>
            <person name="Braus-Stromeyer S.A."/>
            <person name="Caldana C."/>
            <person name="Canovas D."/>
            <person name="Cerqueira G.C."/>
            <person name="Chen F."/>
            <person name="Chen W."/>
            <person name="Choi C."/>
            <person name="Clum A."/>
            <person name="Dos Santos R.A."/>
            <person name="Damasio A.R."/>
            <person name="Diallinas G."/>
            <person name="Emri T."/>
            <person name="Fekete E."/>
            <person name="Flipphi M."/>
            <person name="Freyberg S."/>
            <person name="Gallo A."/>
            <person name="Gournas C."/>
            <person name="Habgood R."/>
            <person name="Hainaut M."/>
            <person name="Harispe M.L."/>
            <person name="Henrissat B."/>
            <person name="Hilden K.S."/>
            <person name="Hope R."/>
            <person name="Hossain A."/>
            <person name="Karabika E."/>
            <person name="Karaffa L."/>
            <person name="Karanyi Z."/>
            <person name="Krasevec N."/>
            <person name="Kuo A."/>
            <person name="Kusch H."/>
            <person name="LaButti K."/>
            <person name="Lagendijk E.L."/>
            <person name="Lapidus A."/>
            <person name="Levasseur A."/>
            <person name="Lindquist E."/>
            <person name="Lipzen A."/>
            <person name="Logrieco A.F."/>
            <person name="MacCabe A."/>
            <person name="Maekelae M.R."/>
            <person name="Malavazi I."/>
            <person name="Melin P."/>
            <person name="Meyer V."/>
            <person name="Mielnichuk N."/>
            <person name="Miskei M."/>
            <person name="Molnar A.P."/>
            <person name="Mule G."/>
            <person name="Ngan C.Y."/>
            <person name="Orejas M."/>
            <person name="Orosz E."/>
            <person name="Ouedraogo J.P."/>
            <person name="Overkamp K.M."/>
            <person name="Park H.-S."/>
            <person name="Perrone G."/>
            <person name="Piumi F."/>
            <person name="Punt P.J."/>
            <person name="Ram A.F."/>
            <person name="Ramon A."/>
            <person name="Rauscher S."/>
            <person name="Record E."/>
            <person name="Riano-Pachon D.M."/>
            <person name="Robert V."/>
            <person name="Roehrig J."/>
            <person name="Ruller R."/>
            <person name="Salamov A."/>
            <person name="Salih N.S."/>
            <person name="Samson R.A."/>
            <person name="Sandor E."/>
            <person name="Sanguinetti M."/>
            <person name="Schuetze T."/>
            <person name="Sepcic K."/>
            <person name="Shelest E."/>
            <person name="Sherlock G."/>
            <person name="Sophianopoulou V."/>
            <person name="Squina F.M."/>
            <person name="Sun H."/>
            <person name="Susca A."/>
            <person name="Todd R.B."/>
            <person name="Tsang A."/>
            <person name="Unkles S.E."/>
            <person name="van de Wiele N."/>
            <person name="van Rossen-Uffink D."/>
            <person name="Oliveira J.V."/>
            <person name="Vesth T.C."/>
            <person name="Visser J."/>
            <person name="Yu J.-H."/>
            <person name="Zhou M."/>
            <person name="Andersen M.R."/>
            <person name="Archer D.B."/>
            <person name="Baker S.E."/>
            <person name="Benoit I."/>
            <person name="Brakhage A.A."/>
            <person name="Braus G.H."/>
            <person name="Fischer R."/>
            <person name="Frisvad J.C."/>
            <person name="Goldman G.H."/>
            <person name="Houbraken J."/>
            <person name="Oakley B."/>
            <person name="Pocsi I."/>
            <person name="Scazzocchio C."/>
            <person name="Seiboth B."/>
            <person name="vanKuyk P.A."/>
            <person name="Wortman J."/>
            <person name="Dyer P.S."/>
            <person name="Grigoriev I.V."/>
        </authorList>
    </citation>
    <scope>NUCLEOTIDE SEQUENCE [LARGE SCALE GENOMIC DNA]</scope>
    <source>
        <strain evidence="2">CBS 593.65</strain>
    </source>
</reference>
<sequence>MSAEEFLADVQGSGIHRHENVLRIAFTYMDEGLWNHNNGVFDVVEELHARGWSFGEGDLRFNRTLDIFYLAQIAAAIYRWTSQLTTDNFPSPEDFPAFYTTHRALLHSDAWRDYYSPAFLVQPATARFYRLPNLQDLPDSDSPLCEPRTAPANCSTLATKVPRWAYTVARTYRRQAFLPLETFTRLALSTLETTTARLRQAHPSVPPYSEAKARFWLERLQLGSPDPPGFRAAWRPKRFGELVAQGALDVFAWEASEAGTQVAESVQWCGWPDGGTGAHSWWRGWDGEVGSEEEVEFLAALAVEETVGVDMGELDLAMRSHVLLGVLRAAVEGGREREVCLEELEAGMVAKGRITNERAGSWLREALVVMEPYVRIWEGVWPDIEERGKLLRQILVDNGQLFARWKVSPPSKEFTFELGPRE</sequence>
<dbReference type="EMBL" id="KV878590">
    <property type="protein sequence ID" value="OJJ56428.1"/>
    <property type="molecule type" value="Genomic_DNA"/>
</dbReference>
<organism evidence="1 2">
    <name type="scientific">Aspergillus sydowii CBS 593.65</name>
    <dbReference type="NCBI Taxonomy" id="1036612"/>
    <lineage>
        <taxon>Eukaryota</taxon>
        <taxon>Fungi</taxon>
        <taxon>Dikarya</taxon>
        <taxon>Ascomycota</taxon>
        <taxon>Pezizomycotina</taxon>
        <taxon>Eurotiomycetes</taxon>
        <taxon>Eurotiomycetidae</taxon>
        <taxon>Eurotiales</taxon>
        <taxon>Aspergillaceae</taxon>
        <taxon>Aspergillus</taxon>
        <taxon>Aspergillus subgen. Nidulantes</taxon>
    </lineage>
</organism>
<dbReference type="Proteomes" id="UP000184356">
    <property type="component" value="Unassembled WGS sequence"/>
</dbReference>
<dbReference type="RefSeq" id="XP_040700234.1">
    <property type="nucleotide sequence ID" value="XM_040842513.1"/>
</dbReference>
<evidence type="ECO:0000313" key="1">
    <source>
        <dbReference type="EMBL" id="OJJ56428.1"/>
    </source>
</evidence>
<evidence type="ECO:0008006" key="3">
    <source>
        <dbReference type="Google" id="ProtNLM"/>
    </source>
</evidence>
<dbReference type="AlphaFoldDB" id="A0A1L9TAG8"/>
<protein>
    <recommendedName>
        <fullName evidence="3">Rta1 domain protein</fullName>
    </recommendedName>
</protein>
<name>A0A1L9TAG8_9EURO</name>
<evidence type="ECO:0000313" key="2">
    <source>
        <dbReference type="Proteomes" id="UP000184356"/>
    </source>
</evidence>
<accession>A0A1L9TAG8</accession>
<keyword evidence="2" id="KW-1185">Reference proteome</keyword>
<dbReference type="GeneID" id="63758586"/>
<dbReference type="OrthoDB" id="427186at2759"/>
<gene>
    <name evidence="1" type="ORF">ASPSYDRAFT_155959</name>
</gene>
<dbReference type="VEuPathDB" id="FungiDB:ASPSYDRAFT_155959"/>
<proteinExistence type="predicted"/>